<reference evidence="1 2" key="1">
    <citation type="journal article" date="2019" name="Mol. Biol. Evol.">
        <title>Blast fungal genomes show frequent chromosomal changes, gene gains and losses, and effector gene turnover.</title>
        <authorList>
            <person name="Gomez Luciano L.B."/>
            <person name="Jason Tsai I."/>
            <person name="Chuma I."/>
            <person name="Tosa Y."/>
            <person name="Chen Y.H."/>
            <person name="Li J.Y."/>
            <person name="Li M.Y."/>
            <person name="Jade Lu M.Y."/>
            <person name="Nakayashiki H."/>
            <person name="Li W.H."/>
        </authorList>
    </citation>
    <scope>NUCLEOTIDE SEQUENCE [LARGE SCALE GENOMIC DNA]</scope>
    <source>
        <strain evidence="1">MZ5-1-6</strain>
    </source>
</reference>
<dbReference type="Proteomes" id="UP000294847">
    <property type="component" value="Chromosome 7"/>
</dbReference>
<dbReference type="AlphaFoldDB" id="A0A4P7NVR2"/>
<organism evidence="1 2">
    <name type="scientific">Pyricularia oryzae</name>
    <name type="common">Rice blast fungus</name>
    <name type="synonym">Magnaporthe oryzae</name>
    <dbReference type="NCBI Taxonomy" id="318829"/>
    <lineage>
        <taxon>Eukaryota</taxon>
        <taxon>Fungi</taxon>
        <taxon>Dikarya</taxon>
        <taxon>Ascomycota</taxon>
        <taxon>Pezizomycotina</taxon>
        <taxon>Sordariomycetes</taxon>
        <taxon>Sordariomycetidae</taxon>
        <taxon>Magnaporthales</taxon>
        <taxon>Pyriculariaceae</taxon>
        <taxon>Pyricularia</taxon>
    </lineage>
</organism>
<sequence>RLAGRLADVFFVALVCVPRKQRTQFAVDNGDIILKQTMLVGCFGVIWRQTCDADTGAARWICSGWPQRHPV</sequence>
<gene>
    <name evidence="1" type="ORF">PoMZ_13709</name>
</gene>
<name>A0A4P7NVR2_PYROR</name>
<evidence type="ECO:0000313" key="2">
    <source>
        <dbReference type="Proteomes" id="UP000294847"/>
    </source>
</evidence>
<evidence type="ECO:0000313" key="1">
    <source>
        <dbReference type="EMBL" id="QBZ66724.1"/>
    </source>
</evidence>
<protein>
    <submittedName>
        <fullName evidence="1">Uncharacterized protein</fullName>
    </submittedName>
</protein>
<accession>A0A4P7NVR2</accession>
<dbReference type="EMBL" id="CP034210">
    <property type="protein sequence ID" value="QBZ66724.1"/>
    <property type="molecule type" value="Genomic_DNA"/>
</dbReference>
<feature type="non-terminal residue" evidence="1">
    <location>
        <position position="1"/>
    </location>
</feature>
<proteinExistence type="predicted"/>